<organism evidence="1 2">
    <name type="scientific">Streblomastix strix</name>
    <dbReference type="NCBI Taxonomy" id="222440"/>
    <lineage>
        <taxon>Eukaryota</taxon>
        <taxon>Metamonada</taxon>
        <taxon>Preaxostyla</taxon>
        <taxon>Oxymonadida</taxon>
        <taxon>Streblomastigidae</taxon>
        <taxon>Streblomastix</taxon>
    </lineage>
</organism>
<reference evidence="1 2" key="1">
    <citation type="submission" date="2019-03" db="EMBL/GenBank/DDBJ databases">
        <title>Single cell metagenomics reveals metabolic interactions within the superorganism composed of flagellate Streblomastix strix and complex community of Bacteroidetes bacteria on its surface.</title>
        <authorList>
            <person name="Treitli S.C."/>
            <person name="Kolisko M."/>
            <person name="Husnik F."/>
            <person name="Keeling P."/>
            <person name="Hampl V."/>
        </authorList>
    </citation>
    <scope>NUCLEOTIDE SEQUENCE [LARGE SCALE GENOMIC DNA]</scope>
    <source>
        <strain evidence="1">ST1C</strain>
    </source>
</reference>
<dbReference type="SUPFAM" id="SSF48371">
    <property type="entry name" value="ARM repeat"/>
    <property type="match status" value="1"/>
</dbReference>
<gene>
    <name evidence="1" type="ORF">EZS28_048243</name>
</gene>
<dbReference type="AlphaFoldDB" id="A0A5J4TF00"/>
<name>A0A5J4TF00_9EUKA</name>
<dbReference type="Proteomes" id="UP000324800">
    <property type="component" value="Unassembled WGS sequence"/>
</dbReference>
<evidence type="ECO:0000313" key="1">
    <source>
        <dbReference type="EMBL" id="KAA6356230.1"/>
    </source>
</evidence>
<feature type="non-terminal residue" evidence="1">
    <location>
        <position position="208"/>
    </location>
</feature>
<dbReference type="InterPro" id="IPR016024">
    <property type="entry name" value="ARM-type_fold"/>
</dbReference>
<protein>
    <submittedName>
        <fullName evidence="1">Uncharacterized protein</fullName>
    </submittedName>
</protein>
<accession>A0A5J4TF00</accession>
<comment type="caution">
    <text evidence="1">The sequence shown here is derived from an EMBL/GenBank/DDBJ whole genome shotgun (WGS) entry which is preliminary data.</text>
</comment>
<proteinExistence type="predicted"/>
<evidence type="ECO:0000313" key="2">
    <source>
        <dbReference type="Proteomes" id="UP000324800"/>
    </source>
</evidence>
<dbReference type="EMBL" id="SNRW01033327">
    <property type="protein sequence ID" value="KAA6356230.1"/>
    <property type="molecule type" value="Genomic_DNA"/>
</dbReference>
<sequence length="208" mass="23649">MLKSSNEEKSQAAFDALNKIIKKSVLLQESFLRCGFLEISRYNLIDENAPEHVHSNTLSIIAELITNGVNPNEMAQLIPILTKLGSEKDQKKKKISLKAKMIETLLAILIKIGEDFKIPLEGTEVQKKNILETQEKDAQLLLRTYEGIQDDIGRRRVIQAGVVEGFLYIFEIRELNTITRTISSTFICITYPASDEIRLLLFQKNPFP</sequence>